<protein>
    <submittedName>
        <fullName evidence="1">Uncharacterized protein</fullName>
    </submittedName>
</protein>
<keyword evidence="2" id="KW-1185">Reference proteome</keyword>
<dbReference type="Proteomes" id="UP000662314">
    <property type="component" value="Unassembled WGS sequence"/>
</dbReference>
<gene>
    <name evidence="1" type="ORF">I8752_35540</name>
</gene>
<sequence length="91" mass="10284">MVDSIRVKVSGEGEWKVRTHGVGLLMLAMTQKPVRKPFPTEKQAMQALMGILVECRGVVARLFNEQQKATFIRIYINGYSKPQPNHSQISN</sequence>
<dbReference type="AlphaFoldDB" id="A0A8J7IDS3"/>
<reference evidence="1 2" key="1">
    <citation type="journal article" date="2021" name="Int. J. Syst. Evol. Microbiol.">
        <title>Amazonocrinis nigriterrae gen. nov., sp. nov., Atlanticothrix silvestris gen. nov., sp. nov. and Dendronalium phyllosphericum gen. nov., sp. nov., nostocacean cyanobacteria from Brazilian environments.</title>
        <authorList>
            <person name="Alvarenga D.O."/>
            <person name="Andreote A.P.D."/>
            <person name="Branco L.H.Z."/>
            <person name="Delbaje E."/>
            <person name="Cruz R.B."/>
            <person name="Varani A.M."/>
            <person name="Fiore M.F."/>
        </authorList>
    </citation>
    <scope>NUCLEOTIDE SEQUENCE [LARGE SCALE GENOMIC DNA]</scope>
    <source>
        <strain evidence="1 2">CENA369</strain>
    </source>
</reference>
<organism evidence="1 2">
    <name type="scientific">Dendronalium phyllosphericum CENA369</name>
    <dbReference type="NCBI Taxonomy" id="1725256"/>
    <lineage>
        <taxon>Bacteria</taxon>
        <taxon>Bacillati</taxon>
        <taxon>Cyanobacteriota</taxon>
        <taxon>Cyanophyceae</taxon>
        <taxon>Nostocales</taxon>
        <taxon>Nostocaceae</taxon>
        <taxon>Dendronalium</taxon>
        <taxon>Dendronalium phyllosphericum</taxon>
    </lineage>
</organism>
<name>A0A8J7IDS3_9NOST</name>
<evidence type="ECO:0000313" key="1">
    <source>
        <dbReference type="EMBL" id="MBH8578170.1"/>
    </source>
</evidence>
<evidence type="ECO:0000313" key="2">
    <source>
        <dbReference type="Proteomes" id="UP000662314"/>
    </source>
</evidence>
<dbReference type="EMBL" id="JAECZA010000314">
    <property type="protein sequence ID" value="MBH8578170.1"/>
    <property type="molecule type" value="Genomic_DNA"/>
</dbReference>
<comment type="caution">
    <text evidence="1">The sequence shown here is derived from an EMBL/GenBank/DDBJ whole genome shotgun (WGS) entry which is preliminary data.</text>
</comment>
<accession>A0A8J7IDS3</accession>
<proteinExistence type="predicted"/>
<dbReference type="RefSeq" id="WP_214436838.1">
    <property type="nucleotide sequence ID" value="NZ_CAWPUQ010000253.1"/>
</dbReference>